<evidence type="ECO:0000313" key="3">
    <source>
        <dbReference type="Proteomes" id="UP000247409"/>
    </source>
</evidence>
<protein>
    <submittedName>
        <fullName evidence="2">Uncharacterized protein</fullName>
    </submittedName>
</protein>
<keyword evidence="3" id="KW-1185">Reference proteome</keyword>
<feature type="region of interest" description="Disordered" evidence="1">
    <location>
        <begin position="33"/>
        <end position="82"/>
    </location>
</feature>
<feature type="compositionally biased region" description="Basic and acidic residues" evidence="1">
    <location>
        <begin position="54"/>
        <end position="72"/>
    </location>
</feature>
<evidence type="ECO:0000256" key="1">
    <source>
        <dbReference type="SAM" id="MobiDB-lite"/>
    </source>
</evidence>
<organism evidence="2 3">
    <name type="scientific">Gracilariopsis chorda</name>
    <dbReference type="NCBI Taxonomy" id="448386"/>
    <lineage>
        <taxon>Eukaryota</taxon>
        <taxon>Rhodophyta</taxon>
        <taxon>Florideophyceae</taxon>
        <taxon>Rhodymeniophycidae</taxon>
        <taxon>Gracilariales</taxon>
        <taxon>Gracilariaceae</taxon>
        <taxon>Gracilariopsis</taxon>
    </lineage>
</organism>
<accession>A0A2V3IMV2</accession>
<name>A0A2V3IMV2_9FLOR</name>
<dbReference type="AlphaFoldDB" id="A0A2V3IMV2"/>
<feature type="compositionally biased region" description="Basic and acidic residues" evidence="1">
    <location>
        <begin position="33"/>
        <end position="46"/>
    </location>
</feature>
<sequence>MLRMNGEVLRNGTIVTTDRALLTSRTIIERLKERDAQRAEERRKEMPPAQGAGKRLEKERGATERERKRPLEEGGYVVTFVG</sequence>
<gene>
    <name evidence="2" type="ORF">BWQ96_06849</name>
</gene>
<dbReference type="Proteomes" id="UP000247409">
    <property type="component" value="Unassembled WGS sequence"/>
</dbReference>
<comment type="caution">
    <text evidence="2">The sequence shown here is derived from an EMBL/GenBank/DDBJ whole genome shotgun (WGS) entry which is preliminary data.</text>
</comment>
<reference evidence="2 3" key="1">
    <citation type="journal article" date="2018" name="Mol. Biol. Evol.">
        <title>Analysis of the draft genome of the red seaweed Gracilariopsis chorda provides insights into genome size evolution in Rhodophyta.</title>
        <authorList>
            <person name="Lee J."/>
            <person name="Yang E.C."/>
            <person name="Graf L."/>
            <person name="Yang J.H."/>
            <person name="Qiu H."/>
            <person name="Zel Zion U."/>
            <person name="Chan C.X."/>
            <person name="Stephens T.G."/>
            <person name="Weber A.P.M."/>
            <person name="Boo G.H."/>
            <person name="Boo S.M."/>
            <person name="Kim K.M."/>
            <person name="Shin Y."/>
            <person name="Jung M."/>
            <person name="Lee S.J."/>
            <person name="Yim H.S."/>
            <person name="Lee J.H."/>
            <person name="Bhattacharya D."/>
            <person name="Yoon H.S."/>
        </authorList>
    </citation>
    <scope>NUCLEOTIDE SEQUENCE [LARGE SCALE GENOMIC DNA]</scope>
    <source>
        <strain evidence="2 3">SKKU-2015</strain>
        <tissue evidence="2">Whole body</tissue>
    </source>
</reference>
<dbReference type="EMBL" id="NBIV01000126">
    <property type="protein sequence ID" value="PXF43403.1"/>
    <property type="molecule type" value="Genomic_DNA"/>
</dbReference>
<evidence type="ECO:0000313" key="2">
    <source>
        <dbReference type="EMBL" id="PXF43403.1"/>
    </source>
</evidence>
<proteinExistence type="predicted"/>